<dbReference type="eggNOG" id="ENOG5030AF9">
    <property type="taxonomic scope" value="Bacteria"/>
</dbReference>
<reference evidence="1 2" key="1">
    <citation type="journal article" date="2015" name="Genome Announc.">
        <title>Expanding the biotechnology potential of lactobacilli through comparative genomics of 213 strains and associated genera.</title>
        <authorList>
            <person name="Sun Z."/>
            <person name="Harris H.M."/>
            <person name="McCann A."/>
            <person name="Guo C."/>
            <person name="Argimon S."/>
            <person name="Zhang W."/>
            <person name="Yang X."/>
            <person name="Jeffery I.B."/>
            <person name="Cooney J.C."/>
            <person name="Kagawa T.F."/>
            <person name="Liu W."/>
            <person name="Song Y."/>
            <person name="Salvetti E."/>
            <person name="Wrobel A."/>
            <person name="Rasinkangas P."/>
            <person name="Parkhill J."/>
            <person name="Rea M.C."/>
            <person name="O'Sullivan O."/>
            <person name="Ritari J."/>
            <person name="Douillard F.P."/>
            <person name="Paul Ross R."/>
            <person name="Yang R."/>
            <person name="Briner A.E."/>
            <person name="Felis G.E."/>
            <person name="de Vos W.M."/>
            <person name="Barrangou R."/>
            <person name="Klaenhammer T.R."/>
            <person name="Caufield P.W."/>
            <person name="Cui Y."/>
            <person name="Zhang H."/>
            <person name="O'Toole P.W."/>
        </authorList>
    </citation>
    <scope>NUCLEOTIDE SEQUENCE [LARGE SCALE GENOMIC DNA]</scope>
    <source>
        <strain evidence="1 2">DSM 16991</strain>
    </source>
</reference>
<name>A0A0R1X5M3_9LACO</name>
<evidence type="ECO:0008006" key="3">
    <source>
        <dbReference type="Google" id="ProtNLM"/>
    </source>
</evidence>
<dbReference type="SUPFAM" id="SSF47598">
    <property type="entry name" value="Ribbon-helix-helix"/>
    <property type="match status" value="1"/>
</dbReference>
<gene>
    <name evidence="1" type="ORF">FC91_GL001078</name>
</gene>
<evidence type="ECO:0000313" key="1">
    <source>
        <dbReference type="EMBL" id="KRM25141.1"/>
    </source>
</evidence>
<evidence type="ECO:0000313" key="2">
    <source>
        <dbReference type="Proteomes" id="UP000050949"/>
    </source>
</evidence>
<dbReference type="EMBL" id="AZFW01000126">
    <property type="protein sequence ID" value="KRM25141.1"/>
    <property type="molecule type" value="Genomic_DNA"/>
</dbReference>
<dbReference type="InterPro" id="IPR010985">
    <property type="entry name" value="Ribbon_hlx_hlx"/>
</dbReference>
<dbReference type="PATRIC" id="fig|1122147.4.peg.1118"/>
<comment type="caution">
    <text evidence="1">The sequence shown here is derived from an EMBL/GenBank/DDBJ whole genome shotgun (WGS) entry which is preliminary data.</text>
</comment>
<dbReference type="Proteomes" id="UP000050949">
    <property type="component" value="Unassembled WGS sequence"/>
</dbReference>
<dbReference type="AlphaFoldDB" id="A0A0R1X5M3"/>
<accession>A0A0R1X5M3</accession>
<sequence length="78" mass="8916">MDGMSETTVTSLRFKDDQYEKVKKLAAFHGVSVTMYMRQAVLERMEDEEDYKDAVDNIQASHGATVSRDEVKKRLGMP</sequence>
<dbReference type="Pfam" id="PF19807">
    <property type="entry name" value="DUF6290"/>
    <property type="match status" value="1"/>
</dbReference>
<dbReference type="GO" id="GO:0006355">
    <property type="term" value="P:regulation of DNA-templated transcription"/>
    <property type="evidence" value="ECO:0007669"/>
    <property type="project" value="InterPro"/>
</dbReference>
<dbReference type="NCBIfam" id="NF046040">
    <property type="entry name" value="RelB_antitoxin"/>
    <property type="match status" value="1"/>
</dbReference>
<dbReference type="InterPro" id="IPR046257">
    <property type="entry name" value="DUF6290"/>
</dbReference>
<protein>
    <recommendedName>
        <fullName evidence="3">CopG family transcriptional regulator</fullName>
    </recommendedName>
</protein>
<organism evidence="1 2">
    <name type="scientific">Schleiferilactobacillus harbinensis DSM 16991</name>
    <dbReference type="NCBI Taxonomy" id="1122147"/>
    <lineage>
        <taxon>Bacteria</taxon>
        <taxon>Bacillati</taxon>
        <taxon>Bacillota</taxon>
        <taxon>Bacilli</taxon>
        <taxon>Lactobacillales</taxon>
        <taxon>Lactobacillaceae</taxon>
        <taxon>Schleiferilactobacillus</taxon>
    </lineage>
</organism>
<proteinExistence type="predicted"/>